<accession>A0A8T0GGV0</accession>
<dbReference type="Proteomes" id="UP000822688">
    <property type="component" value="Chromosome 10"/>
</dbReference>
<evidence type="ECO:0000313" key="2">
    <source>
        <dbReference type="Proteomes" id="UP000822688"/>
    </source>
</evidence>
<reference evidence="1" key="1">
    <citation type="submission" date="2020-06" db="EMBL/GenBank/DDBJ databases">
        <title>WGS assembly of Ceratodon purpureus strain R40.</title>
        <authorList>
            <person name="Carey S.B."/>
            <person name="Jenkins J."/>
            <person name="Shu S."/>
            <person name="Lovell J.T."/>
            <person name="Sreedasyam A."/>
            <person name="Maumus F."/>
            <person name="Tiley G.P."/>
            <person name="Fernandez-Pozo N."/>
            <person name="Barry K."/>
            <person name="Chen C."/>
            <person name="Wang M."/>
            <person name="Lipzen A."/>
            <person name="Daum C."/>
            <person name="Saski C.A."/>
            <person name="Payton A.C."/>
            <person name="Mcbreen J.C."/>
            <person name="Conrad R.E."/>
            <person name="Kollar L.M."/>
            <person name="Olsson S."/>
            <person name="Huttunen S."/>
            <person name="Landis J.B."/>
            <person name="Wickett N.J."/>
            <person name="Johnson M.G."/>
            <person name="Rensing S.A."/>
            <person name="Grimwood J."/>
            <person name="Schmutz J."/>
            <person name="Mcdaniel S.F."/>
        </authorList>
    </citation>
    <scope>NUCLEOTIDE SEQUENCE</scope>
    <source>
        <strain evidence="1">R40</strain>
    </source>
</reference>
<sequence>MSCLPHCAFTKPHHFLSNHNRRLCRFPYSLSRNAPTLLCFNLLRAVTTSHRKFQLLTLLVHLDPRERNVSRRQRVEAALHITSLPLDLSLSFSSAHVLN</sequence>
<gene>
    <name evidence="1" type="ORF">KC19_10G044900</name>
</gene>
<organism evidence="1 2">
    <name type="scientific">Ceratodon purpureus</name>
    <name type="common">Fire moss</name>
    <name type="synonym">Dicranum purpureum</name>
    <dbReference type="NCBI Taxonomy" id="3225"/>
    <lineage>
        <taxon>Eukaryota</taxon>
        <taxon>Viridiplantae</taxon>
        <taxon>Streptophyta</taxon>
        <taxon>Embryophyta</taxon>
        <taxon>Bryophyta</taxon>
        <taxon>Bryophytina</taxon>
        <taxon>Bryopsida</taxon>
        <taxon>Dicranidae</taxon>
        <taxon>Pseudoditrichales</taxon>
        <taxon>Ditrichaceae</taxon>
        <taxon>Ceratodon</taxon>
    </lineage>
</organism>
<evidence type="ECO:0000313" key="1">
    <source>
        <dbReference type="EMBL" id="KAG0558666.1"/>
    </source>
</evidence>
<dbReference type="EMBL" id="CM026431">
    <property type="protein sequence ID" value="KAG0558666.1"/>
    <property type="molecule type" value="Genomic_DNA"/>
</dbReference>
<proteinExistence type="predicted"/>
<dbReference type="AlphaFoldDB" id="A0A8T0GGV0"/>
<protein>
    <submittedName>
        <fullName evidence="1">Uncharacterized protein</fullName>
    </submittedName>
</protein>
<keyword evidence="2" id="KW-1185">Reference proteome</keyword>
<comment type="caution">
    <text evidence="1">The sequence shown here is derived from an EMBL/GenBank/DDBJ whole genome shotgun (WGS) entry which is preliminary data.</text>
</comment>
<name>A0A8T0GGV0_CERPU</name>